<dbReference type="KEGG" id="cil:EG358_18140"/>
<feature type="chain" id="PRO_5016565810" evidence="2">
    <location>
        <begin position="19"/>
        <end position="958"/>
    </location>
</feature>
<evidence type="ECO:0000256" key="2">
    <source>
        <dbReference type="SAM" id="SignalP"/>
    </source>
</evidence>
<name>A0A381JRL7_9FLAO</name>
<dbReference type="SUPFAM" id="SSF63825">
    <property type="entry name" value="YWTD domain"/>
    <property type="match status" value="1"/>
</dbReference>
<dbReference type="EMBL" id="FTMF01000020">
    <property type="protein sequence ID" value="SIR36135.1"/>
    <property type="molecule type" value="Genomic_DNA"/>
</dbReference>
<sequence>MKKIYISLLISVSAYFQAQNVLNTQLNEINFGSGSSPYNLTKLNDLIVFAASRNTDEGLEPWVYNSTIQKSTLLKDIFAGHNSGIPANSKFVKLNNKLYFLAQQNYSGYQIWETDGTPAGTIKKQDINSNYLIDEFVAVGNKIFYYQNKELWVFDTTTNNLSLLKTFEYTSGTMKFQTFNDQLFLAANDGISGKEIWKSDGTLAGTTLLKDIAVGNGSSISNDFKILTLNNGKFYFIANTATGYQLYESNGTTTGTQSLMPVQSLYELNGASAGNYFIFVGFDPANGGMEPWISDGTVLGTKLLKDILLGNSSSMAINNSKFFKVNNKIYFDTYSNGQLSGSYIWETDGTSAGTVLFNTPTNNVLQGVSSDAQHLILTKPNEWNRFWVTNGNSAQTFEMTALGMTAANGVLDFNSKLYLAGTTAKHGMELYSLNPLTQETTLVSDISKFESSSPHSYNVLNDNLIFIAADREFNNQIYKRDKSTQQISRLTNFTSGSSSVGMFTNVNDTFFKVGNFFYTKNSTPNPISGIYRTDGTSANSGSVSTGNTSIYDTSFFVNLNDNTLLFSGYDNVVGTELWKVDNNSNTAVLVKDISTDNMGSMYNTDPKTTVLNGFAYFVAKENGKSGIWKSDGTSANTLKAIQYNFQDGSDGNIKVVGSLNNKLLYSTRKENFNNTSNTELFASNGDYASSVLLRSHSDLYGSANISNETAIFNDKLFYAVTGYPSGLYSTDGTIAGTTEVSPINFFGNVQFKKCGNQLFFTNNNSTELWKTDGATVGTTSLGSNFPGIKDMTCVNNYLYFLNGDSQKVWRSNGVAGNVTPLDLLITNDDQLLANENILKLATDSEKLYLTIFTKEHGAELYTVTDSLPTYLATNEIVSNNESSVNIKIYPNPVTDSFSIELPKNLKIKEIEIYDTSGKLTKTDISQSNKIYVSDFSSGIYFIKIKTDKGVFVTKFIKK</sequence>
<dbReference type="NCBIfam" id="TIGR04183">
    <property type="entry name" value="Por_Secre_tail"/>
    <property type="match status" value="1"/>
</dbReference>
<keyword evidence="1 2" id="KW-0732">Signal</keyword>
<dbReference type="Proteomes" id="UP000255231">
    <property type="component" value="Unassembled WGS sequence"/>
</dbReference>
<evidence type="ECO:0000313" key="6">
    <source>
        <dbReference type="Proteomes" id="UP000185725"/>
    </source>
</evidence>
<evidence type="ECO:0000259" key="3">
    <source>
        <dbReference type="Pfam" id="PF18962"/>
    </source>
</evidence>
<evidence type="ECO:0000313" key="7">
    <source>
        <dbReference type="Proteomes" id="UP000255231"/>
    </source>
</evidence>
<gene>
    <name evidence="5" type="ORF">NCTC13560_03611</name>
    <name evidence="4" type="ORF">SAMN05421682_1207</name>
</gene>
<dbReference type="EMBL" id="UFVS01000002">
    <property type="protein sequence ID" value="SUY53675.1"/>
    <property type="molecule type" value="Genomic_DNA"/>
</dbReference>
<dbReference type="Pfam" id="PF18962">
    <property type="entry name" value="Por_Secre_tail"/>
    <property type="match status" value="1"/>
</dbReference>
<dbReference type="SUPFAM" id="SSF69304">
    <property type="entry name" value="Tricorn protease N-terminal domain"/>
    <property type="match status" value="2"/>
</dbReference>
<dbReference type="GeneID" id="303675622"/>
<accession>A0A381JRL7</accession>
<evidence type="ECO:0000313" key="5">
    <source>
        <dbReference type="EMBL" id="SUY53675.1"/>
    </source>
</evidence>
<dbReference type="OrthoDB" id="1489153at2"/>
<dbReference type="InterPro" id="IPR026444">
    <property type="entry name" value="Secre_tail"/>
</dbReference>
<feature type="signal peptide" evidence="2">
    <location>
        <begin position="1"/>
        <end position="18"/>
    </location>
</feature>
<organism evidence="5 7">
    <name type="scientific">Chryseobacterium indoltheticum</name>
    <dbReference type="NCBI Taxonomy" id="254"/>
    <lineage>
        <taxon>Bacteria</taxon>
        <taxon>Pseudomonadati</taxon>
        <taxon>Bacteroidota</taxon>
        <taxon>Flavobacteriia</taxon>
        <taxon>Flavobacteriales</taxon>
        <taxon>Weeksellaceae</taxon>
        <taxon>Chryseobacterium group</taxon>
        <taxon>Chryseobacterium</taxon>
    </lineage>
</organism>
<protein>
    <submittedName>
        <fullName evidence="4 5">Por secretion system C-terminal sorting domain</fullName>
    </submittedName>
</protein>
<dbReference type="RefSeq" id="WP_076562924.1">
    <property type="nucleotide sequence ID" value="NZ_CP033929.1"/>
</dbReference>
<reference evidence="5 7" key="2">
    <citation type="submission" date="2018-06" db="EMBL/GenBank/DDBJ databases">
        <authorList>
            <consortium name="Pathogen Informatics"/>
            <person name="Doyle S."/>
        </authorList>
    </citation>
    <scope>NUCLEOTIDE SEQUENCE [LARGE SCALE GENOMIC DNA]</scope>
    <source>
        <strain evidence="5 7">NCTC13560</strain>
    </source>
</reference>
<proteinExistence type="predicted"/>
<evidence type="ECO:0000256" key="1">
    <source>
        <dbReference type="ARBA" id="ARBA00022729"/>
    </source>
</evidence>
<evidence type="ECO:0000313" key="4">
    <source>
        <dbReference type="EMBL" id="SIR36135.1"/>
    </source>
</evidence>
<reference evidence="4 6" key="1">
    <citation type="submission" date="2017-01" db="EMBL/GenBank/DDBJ databases">
        <authorList>
            <person name="Varghese N."/>
            <person name="Submissions S."/>
        </authorList>
    </citation>
    <scope>NUCLEOTIDE SEQUENCE [LARGE SCALE GENOMIC DNA]</scope>
    <source>
        <strain evidence="4 6">ATCC 27950</strain>
    </source>
</reference>
<keyword evidence="6" id="KW-1185">Reference proteome</keyword>
<dbReference type="Proteomes" id="UP000185725">
    <property type="component" value="Unassembled WGS sequence"/>
</dbReference>
<dbReference type="AlphaFoldDB" id="A0A381JRL7"/>
<feature type="domain" description="Secretion system C-terminal sorting" evidence="3">
    <location>
        <begin position="888"/>
        <end position="956"/>
    </location>
</feature>